<dbReference type="EMBL" id="SJPT01000008">
    <property type="protein sequence ID" value="TWU20683.1"/>
    <property type="molecule type" value="Genomic_DNA"/>
</dbReference>
<organism evidence="2 3">
    <name type="scientific">Novipirellula galeiformis</name>
    <dbReference type="NCBI Taxonomy" id="2528004"/>
    <lineage>
        <taxon>Bacteria</taxon>
        <taxon>Pseudomonadati</taxon>
        <taxon>Planctomycetota</taxon>
        <taxon>Planctomycetia</taxon>
        <taxon>Pirellulales</taxon>
        <taxon>Pirellulaceae</taxon>
        <taxon>Novipirellula</taxon>
    </lineage>
</organism>
<name>A0A5C6C7R0_9BACT</name>
<gene>
    <name evidence="2" type="ORF">Pla52o_45620</name>
</gene>
<evidence type="ECO:0000313" key="2">
    <source>
        <dbReference type="EMBL" id="TWU20683.1"/>
    </source>
</evidence>
<evidence type="ECO:0000313" key="3">
    <source>
        <dbReference type="Proteomes" id="UP000316304"/>
    </source>
</evidence>
<sequence>MDQGAHPKSIARIDHSMGSSKSKSEVSLGSIWIGAYSSTDGLAIGMDWLIKG</sequence>
<reference evidence="2 3" key="1">
    <citation type="submission" date="2019-02" db="EMBL/GenBank/DDBJ databases">
        <title>Deep-cultivation of Planctomycetes and their phenomic and genomic characterization uncovers novel biology.</title>
        <authorList>
            <person name="Wiegand S."/>
            <person name="Jogler M."/>
            <person name="Boedeker C."/>
            <person name="Pinto D."/>
            <person name="Vollmers J."/>
            <person name="Rivas-Marin E."/>
            <person name="Kohn T."/>
            <person name="Peeters S.H."/>
            <person name="Heuer A."/>
            <person name="Rast P."/>
            <person name="Oberbeckmann S."/>
            <person name="Bunk B."/>
            <person name="Jeske O."/>
            <person name="Meyerdierks A."/>
            <person name="Storesund J.E."/>
            <person name="Kallscheuer N."/>
            <person name="Luecker S."/>
            <person name="Lage O.M."/>
            <person name="Pohl T."/>
            <person name="Merkel B.J."/>
            <person name="Hornburger P."/>
            <person name="Mueller R.-W."/>
            <person name="Bruemmer F."/>
            <person name="Labrenz M."/>
            <person name="Spormann A.M."/>
            <person name="Op Den Camp H."/>
            <person name="Overmann J."/>
            <person name="Amann R."/>
            <person name="Jetten M.S.M."/>
            <person name="Mascher T."/>
            <person name="Medema M.H."/>
            <person name="Devos D.P."/>
            <person name="Kaster A.-K."/>
            <person name="Ovreas L."/>
            <person name="Rohde M."/>
            <person name="Galperin M.Y."/>
            <person name="Jogler C."/>
        </authorList>
    </citation>
    <scope>NUCLEOTIDE SEQUENCE [LARGE SCALE GENOMIC DNA]</scope>
    <source>
        <strain evidence="2 3">Pla52o</strain>
    </source>
</reference>
<feature type="region of interest" description="Disordered" evidence="1">
    <location>
        <begin position="1"/>
        <end position="24"/>
    </location>
</feature>
<dbReference type="Proteomes" id="UP000316304">
    <property type="component" value="Unassembled WGS sequence"/>
</dbReference>
<evidence type="ECO:0000256" key="1">
    <source>
        <dbReference type="SAM" id="MobiDB-lite"/>
    </source>
</evidence>
<keyword evidence="3" id="KW-1185">Reference proteome</keyword>
<dbReference type="AlphaFoldDB" id="A0A5C6C7R0"/>
<proteinExistence type="predicted"/>
<accession>A0A5C6C7R0</accession>
<protein>
    <submittedName>
        <fullName evidence="2">Uncharacterized protein</fullName>
    </submittedName>
</protein>
<comment type="caution">
    <text evidence="2">The sequence shown here is derived from an EMBL/GenBank/DDBJ whole genome shotgun (WGS) entry which is preliminary data.</text>
</comment>